<reference evidence="2" key="1">
    <citation type="submission" date="2018-05" db="EMBL/GenBank/DDBJ databases">
        <authorList>
            <person name="You S."/>
        </authorList>
    </citation>
    <scope>NUCLEOTIDE SEQUENCE [LARGE SCALE GENOMIC DNA]</scope>
</reference>
<proteinExistence type="predicted"/>
<evidence type="ECO:0000313" key="2">
    <source>
        <dbReference type="Proteomes" id="UP000257648"/>
    </source>
</evidence>
<organism evidence="1 2">
    <name type="scientific">Synechococcus phage S-T4</name>
    <dbReference type="NCBI Taxonomy" id="2268578"/>
    <lineage>
        <taxon>Viruses</taxon>
        <taxon>Duplodnaviria</taxon>
        <taxon>Heunggongvirae</taxon>
        <taxon>Uroviricota</taxon>
        <taxon>Caudoviricetes</taxon>
        <taxon>Pantevenvirales</taxon>
        <taxon>Kyanoviridae</taxon>
        <taxon>Tamkungvirus</taxon>
        <taxon>Tamkungvirus ST4</taxon>
    </lineage>
</organism>
<dbReference type="RefSeq" id="YP_009810824.1">
    <property type="nucleotide sequence ID" value="NC_048049.1"/>
</dbReference>
<dbReference type="EMBL" id="MH412654">
    <property type="protein sequence ID" value="AXQ70465.1"/>
    <property type="molecule type" value="Genomic_DNA"/>
</dbReference>
<accession>A0A385EGU3</accession>
<dbReference type="GeneID" id="55001846"/>
<dbReference type="Proteomes" id="UP000257648">
    <property type="component" value="Segment"/>
</dbReference>
<sequence>MSIKLNGATNGSIQINVPDAIGSDLNVTLPVTAGEVAVKDSSGNLELTSVNSLNFPTAGPLSNRNMIINGAMQLWQRSTSSGANGYKTVDRFKHSVSNGAFNNEKIDLTGGEPFAEGFRTAYRMTNTTTSTGGNSYRLIEHYVEGNVVNSSGWNWASASGNMTLSFWVRSSVDQDFMCYLNTESGTTKSFPVPFSCVANTWTKVTKTIPGDTGITVPNTNARGIAIVWAPYWGTDYTTAAGPTLDQWNNWDGGNRAIDYGGGWGTSTNATFDLTGIQLEAGSKSTPFEHRSYSDEQYRCQRYYQKLTNTRASGNGDSGTYTALFSHPIRPEMRISPNVTGIPSSGHNLSSISTENMASDHISVTATTNGSYYYYNDGYQLEAEL</sequence>
<dbReference type="KEGG" id="vg:55001846"/>
<evidence type="ECO:0000313" key="1">
    <source>
        <dbReference type="EMBL" id="AXQ70465.1"/>
    </source>
</evidence>
<keyword evidence="2" id="KW-1185">Reference proteome</keyword>
<name>A0A385EGU3_9CAUD</name>
<evidence type="ECO:0008006" key="3">
    <source>
        <dbReference type="Google" id="ProtNLM"/>
    </source>
</evidence>
<protein>
    <recommendedName>
        <fullName evidence="3">Tail fiber protein</fullName>
    </recommendedName>
</protein>